<dbReference type="EMBL" id="CAAALY010129088">
    <property type="protein sequence ID" value="VEL32002.1"/>
    <property type="molecule type" value="Genomic_DNA"/>
</dbReference>
<accession>A0A3S5AYW6</accession>
<comment type="caution">
    <text evidence="1">The sequence shown here is derived from an EMBL/GenBank/DDBJ whole genome shotgun (WGS) entry which is preliminary data.</text>
</comment>
<reference evidence="1" key="1">
    <citation type="submission" date="2018-11" db="EMBL/GenBank/DDBJ databases">
        <authorList>
            <consortium name="Pathogen Informatics"/>
        </authorList>
    </citation>
    <scope>NUCLEOTIDE SEQUENCE</scope>
</reference>
<dbReference type="AlphaFoldDB" id="A0A3S5AYW6"/>
<protein>
    <submittedName>
        <fullName evidence="1">Uncharacterized protein</fullName>
    </submittedName>
</protein>
<name>A0A3S5AYW6_9PLAT</name>
<organism evidence="1 2">
    <name type="scientific">Protopolystoma xenopodis</name>
    <dbReference type="NCBI Taxonomy" id="117903"/>
    <lineage>
        <taxon>Eukaryota</taxon>
        <taxon>Metazoa</taxon>
        <taxon>Spiralia</taxon>
        <taxon>Lophotrochozoa</taxon>
        <taxon>Platyhelminthes</taxon>
        <taxon>Monogenea</taxon>
        <taxon>Polyopisthocotylea</taxon>
        <taxon>Polystomatidea</taxon>
        <taxon>Polystomatidae</taxon>
        <taxon>Protopolystoma</taxon>
    </lineage>
</organism>
<keyword evidence="2" id="KW-1185">Reference proteome</keyword>
<proteinExistence type="predicted"/>
<evidence type="ECO:0000313" key="2">
    <source>
        <dbReference type="Proteomes" id="UP000784294"/>
    </source>
</evidence>
<gene>
    <name evidence="1" type="ORF">PXEA_LOCUS25442</name>
</gene>
<evidence type="ECO:0000313" key="1">
    <source>
        <dbReference type="EMBL" id="VEL32002.1"/>
    </source>
</evidence>
<dbReference type="Proteomes" id="UP000784294">
    <property type="component" value="Unassembled WGS sequence"/>
</dbReference>
<sequence length="103" mass="11113">MIKRHIINPYALLLSSRPPNRPIKIAALLQRLFVGGGERRMHSEGIEDPRLCYTESEGGSKRLITATVVATDNDGAAGDGMSRCGTVKLREMAGALPGNQPIK</sequence>